<dbReference type="InterPro" id="IPR010255">
    <property type="entry name" value="Haem_peroxidase_sf"/>
</dbReference>
<evidence type="ECO:0000259" key="5">
    <source>
        <dbReference type="PROSITE" id="PS50853"/>
    </source>
</evidence>
<dbReference type="CDD" id="cd00063">
    <property type="entry name" value="FN3"/>
    <property type="match status" value="6"/>
</dbReference>
<dbReference type="Gene3D" id="2.60.40.10">
    <property type="entry name" value="Immunoglobulins"/>
    <property type="match status" value="6"/>
</dbReference>
<dbReference type="Pfam" id="PF03098">
    <property type="entry name" value="An_peroxidase"/>
    <property type="match status" value="2"/>
</dbReference>
<dbReference type="EMBL" id="CAFBOL010000065">
    <property type="protein sequence ID" value="CAB5000830.1"/>
    <property type="molecule type" value="Genomic_DNA"/>
</dbReference>
<dbReference type="GO" id="GO:0004601">
    <property type="term" value="F:peroxidase activity"/>
    <property type="evidence" value="ECO:0007669"/>
    <property type="project" value="InterPro"/>
</dbReference>
<dbReference type="InterPro" id="IPR001343">
    <property type="entry name" value="Hemolysn_Ca-bd"/>
</dbReference>
<feature type="region of interest" description="Disordered" evidence="4">
    <location>
        <begin position="136"/>
        <end position="175"/>
    </location>
</feature>
<dbReference type="Gene3D" id="1.10.640.10">
    <property type="entry name" value="Haem peroxidase domain superfamily, animal type"/>
    <property type="match status" value="1"/>
</dbReference>
<dbReference type="GO" id="GO:0005509">
    <property type="term" value="F:calcium ion binding"/>
    <property type="evidence" value="ECO:0007669"/>
    <property type="project" value="InterPro"/>
</dbReference>
<name>A0A6J7P5C0_9ZZZZ</name>
<dbReference type="PANTHER" id="PTHR11475">
    <property type="entry name" value="OXIDASE/PEROXIDASE"/>
    <property type="match status" value="1"/>
</dbReference>
<comment type="subcellular location">
    <subcellularLocation>
        <location evidence="1">Secreted</location>
    </subcellularLocation>
</comment>
<dbReference type="PRINTS" id="PR00313">
    <property type="entry name" value="CABNDNGRPT"/>
</dbReference>
<dbReference type="InterPro" id="IPR036116">
    <property type="entry name" value="FN3_sf"/>
</dbReference>
<feature type="domain" description="Fibronectin type-III" evidence="5">
    <location>
        <begin position="1395"/>
        <end position="1491"/>
    </location>
</feature>
<evidence type="ECO:0000256" key="1">
    <source>
        <dbReference type="ARBA" id="ARBA00004613"/>
    </source>
</evidence>
<dbReference type="Pfam" id="PF00041">
    <property type="entry name" value="fn3"/>
    <property type="match status" value="5"/>
</dbReference>
<dbReference type="GO" id="GO:0005576">
    <property type="term" value="C:extracellular region"/>
    <property type="evidence" value="ECO:0007669"/>
    <property type="project" value="UniProtKB-SubCell"/>
</dbReference>
<evidence type="ECO:0000256" key="2">
    <source>
        <dbReference type="ARBA" id="ARBA00022525"/>
    </source>
</evidence>
<dbReference type="PROSITE" id="PS50853">
    <property type="entry name" value="FN3"/>
    <property type="match status" value="6"/>
</dbReference>
<dbReference type="InterPro" id="IPR019791">
    <property type="entry name" value="Haem_peroxidase_animal"/>
</dbReference>
<dbReference type="GO" id="GO:0020037">
    <property type="term" value="F:heme binding"/>
    <property type="evidence" value="ECO:0007669"/>
    <property type="project" value="InterPro"/>
</dbReference>
<dbReference type="PROSITE" id="PS00330">
    <property type="entry name" value="HEMOLYSIN_CALCIUM"/>
    <property type="match status" value="2"/>
</dbReference>
<keyword evidence="2" id="KW-0964">Secreted</keyword>
<dbReference type="PANTHER" id="PTHR11475:SF4">
    <property type="entry name" value="CHORION PEROXIDASE"/>
    <property type="match status" value="1"/>
</dbReference>
<sequence>MKTAFTFDTTGDITMRLTLRTRLLAPLLATSLMAAAIASAAALPAQAAPVGAGFQLTVADLKFILQQIRISETHATKEGTTLGSIIAPTSLIGPGVNDIPDARLPWGLRQVDGRNNNLTTGSSTWTGKSYSVTNGHSTWGSADQPFPRETTPLWRDTEEPTSPTDQLGAVSSNYNPAYRPSSIQDSEPRMISNIIVDQSPSNPAAVIAAGPNATPQSDGSYLIPNVAPNAGVAAPYNGMFALFGQFFDHGLDLVGKTGSENIVVPLQPDDPLYVAGAPTNFMIANRTILDQNGDGSNSTTPWVDQNQTYTSHPSHQVFLREYTLVNTRPVATGNLLDGAIAGNIANWGEVKQQALTRLGIRLVDTDIFNVPLVLTDEYGRFLRGPNGMPQLVMSDGTVVEGRIATPITTTGAMRTGHAFLDDIAHTAVPNNNKQPDADTTLGNQPGSGFYDDELLGAHFITGDGRGNENIGLTSIHSVFHSEHNRLVADVQRIVTANAASFAATDWRLVGGAWNGERLFQAARLINEMEYQHLVFGEFARKIQPAIRAFAAYDPNLRPDITAEYANAVYRFGHSQLNSTVDRVNADGSRNDAQLLDVFLNPIAFNSDGKGGTLTAAQAAGSVARGMTYQIGNEIDEFVTDTLRNRLLGLPLDLATLNLVRGRDTGMASLNGARRSYSALSGDTSVAPYTSWIDFGLALRHPASLINFIAAYGKHPTITAATTVADKRAAADKLVNDRADSPLDRADFMFGTNTWASINGLNITGLEDIDLWIGGLAEAPSPFGGMLGSTFDFVFRRQMENLQDGDRLYYLARTAGLNLGVQLEANTFAELIMRNTNVEALPADAFAFPTRTFSMASAAPSDITVMPDGTWRYSGTGHVVFNGTAGNDRAWAGGGNDTIRGNDGNDWMQGGMGDDNLVGGLGNDTMLDSSGLDIFSAGDGNDYMASGGPGADLFNAGWGADFMVGGTDATTMLGGPGNDLTQGSDAADAISGDDGSDWLDGGSGSDTISGDGAAPFGIDLSTPGDDVIVGGNGDDLLDGGGAADISVSGPGIDTFLGGFGFDWTTYYNPTSTQAAIADLQLFVPLPADILAGLQDGFDSVEALSGGRGNDTLRGDIRTTLTTPLTTLTDYLNQTDLAKFQGLQLLLGAGVTTWTAGNILIGGAGSDLLEGRSGNDLIDGDASLEVLLSVPAAAGVAGTLDPTTGRILVRDTAALRAAVLAGRLDPGDITILRRILAGAYAGENDVAKFTGNIADYTITYLAGGLVRVVDNIANRDGTDTVRNVETLQFLNGTVTVAISSSPANVTTTSAATSLAVSWAAPLRTGASAITSYTARAYTTAEGNTTAGTACTTAVLTCTITGLTAWQTYFIEVTATNGSGSSVGGVQGRLAATPGTVPGAPLTVAAQTNVDSSATVTWSAPTSNGGSAIKSYTATVYDDIAAGNIIGSCSTTGALTCTVPPLTAGNLYYIDVRASNLAGQGAPNSPRVTIAPVGVPTAPRLVTAAAGNGSATISWALPTRSGGYVITQFTAKAFTTVNGTVPAATCTFTVVNIADPMSCTIPGLTNARTYSVAVSATNPIGTGPDSTPRVSVRPAAAPDAPAAPTVAASYTTAQVTWTAPGNGGSAITGYTARAFTAANGTTPLAQCTTAGTLTCSITGLTVGTQYWFDVTATNVNGSSAASSRAAATTLAYTVPGIPTGLTLTPSYTSVVAQWTAPADTGGRPITAYTVSAFTTLAGTAPAATCATAATLTCTVTGLTAGVQYWLSITATNVVGVSTASARSTTTTTALSAPSAPTIATLTPGNATMRVTWTAPASTGGSTLTGYRAYAYSSAVSTTVVGQCTANGTTLNCTINTGLARRTTYWFAVVATNAIGTGTPSARLSATTT</sequence>
<dbReference type="Gene3D" id="2.150.10.10">
    <property type="entry name" value="Serralysin-like metalloprotease, C-terminal"/>
    <property type="match status" value="3"/>
</dbReference>
<dbReference type="InterPro" id="IPR013783">
    <property type="entry name" value="Ig-like_fold"/>
</dbReference>
<dbReference type="EMBL" id="CAFBMT010000033">
    <property type="protein sequence ID" value="CAB4956840.1"/>
    <property type="molecule type" value="Genomic_DNA"/>
</dbReference>
<dbReference type="Pfam" id="PF00353">
    <property type="entry name" value="HemolysinCabind"/>
    <property type="match status" value="6"/>
</dbReference>
<dbReference type="SMART" id="SM00060">
    <property type="entry name" value="FN3"/>
    <property type="match status" value="6"/>
</dbReference>
<dbReference type="InterPro" id="IPR037120">
    <property type="entry name" value="Haem_peroxidase_sf_animal"/>
</dbReference>
<protein>
    <submittedName>
        <fullName evidence="9">Unannotated protein</fullName>
    </submittedName>
</protein>
<keyword evidence="3" id="KW-0325">Glycoprotein</keyword>
<evidence type="ECO:0000313" key="7">
    <source>
        <dbReference type="EMBL" id="CAB4745598.1"/>
    </source>
</evidence>
<dbReference type="SUPFAM" id="SSF51120">
    <property type="entry name" value="beta-Roll"/>
    <property type="match status" value="2"/>
</dbReference>
<dbReference type="EMBL" id="CAEZYF010000032">
    <property type="protein sequence ID" value="CAB4745598.1"/>
    <property type="molecule type" value="Genomic_DNA"/>
</dbReference>
<dbReference type="InterPro" id="IPR003961">
    <property type="entry name" value="FN3_dom"/>
</dbReference>
<feature type="domain" description="Fibronectin type-III" evidence="5">
    <location>
        <begin position="1691"/>
        <end position="1788"/>
    </location>
</feature>
<dbReference type="SUPFAM" id="SSF49265">
    <property type="entry name" value="Fibronectin type III"/>
    <property type="match status" value="3"/>
</dbReference>
<feature type="domain" description="Fibronectin type-III" evidence="5">
    <location>
        <begin position="1789"/>
        <end position="1885"/>
    </location>
</feature>
<feature type="domain" description="Fibronectin type-III" evidence="5">
    <location>
        <begin position="1594"/>
        <end position="1689"/>
    </location>
</feature>
<feature type="domain" description="Fibronectin type-III" evidence="5">
    <location>
        <begin position="1296"/>
        <end position="1393"/>
    </location>
</feature>
<accession>A0A6J7P5C0</accession>
<dbReference type="CDD" id="cd09821">
    <property type="entry name" value="An_peroxidase_bacterial_2"/>
    <property type="match status" value="1"/>
</dbReference>
<proteinExistence type="predicted"/>
<dbReference type="InterPro" id="IPR018511">
    <property type="entry name" value="Hemolysin-typ_Ca-bd_CS"/>
</dbReference>
<gene>
    <name evidence="7" type="ORF">UFOPK2656_03208</name>
    <name evidence="8" type="ORF">UFOPK3651_03242</name>
    <name evidence="9" type="ORF">UFOPK3931_02124</name>
    <name evidence="6" type="ORF">UFOPK4189_03202</name>
</gene>
<evidence type="ECO:0000256" key="4">
    <source>
        <dbReference type="SAM" id="MobiDB-lite"/>
    </source>
</evidence>
<dbReference type="PROSITE" id="PS50292">
    <property type="entry name" value="PEROXIDASE_3"/>
    <property type="match status" value="1"/>
</dbReference>
<dbReference type="EMBL" id="CAESGF010000032">
    <property type="protein sequence ID" value="CAB4365457.1"/>
    <property type="molecule type" value="Genomic_DNA"/>
</dbReference>
<reference evidence="9" key="1">
    <citation type="submission" date="2020-05" db="EMBL/GenBank/DDBJ databases">
        <authorList>
            <person name="Chiriac C."/>
            <person name="Salcher M."/>
            <person name="Ghai R."/>
            <person name="Kavagutti S V."/>
        </authorList>
    </citation>
    <scope>NUCLEOTIDE SEQUENCE</scope>
</reference>
<evidence type="ECO:0000313" key="8">
    <source>
        <dbReference type="EMBL" id="CAB4956840.1"/>
    </source>
</evidence>
<dbReference type="SUPFAM" id="SSF48113">
    <property type="entry name" value="Heme-dependent peroxidases"/>
    <property type="match status" value="1"/>
</dbReference>
<dbReference type="GO" id="GO:0006979">
    <property type="term" value="P:response to oxidative stress"/>
    <property type="evidence" value="ECO:0007669"/>
    <property type="project" value="InterPro"/>
</dbReference>
<feature type="compositionally biased region" description="Polar residues" evidence="4">
    <location>
        <begin position="160"/>
        <end position="175"/>
    </location>
</feature>
<evidence type="ECO:0000256" key="3">
    <source>
        <dbReference type="ARBA" id="ARBA00023180"/>
    </source>
</evidence>
<feature type="domain" description="Fibronectin type-III" evidence="5">
    <location>
        <begin position="1492"/>
        <end position="1593"/>
    </location>
</feature>
<evidence type="ECO:0000313" key="6">
    <source>
        <dbReference type="EMBL" id="CAB4365457.1"/>
    </source>
</evidence>
<evidence type="ECO:0000313" key="9">
    <source>
        <dbReference type="EMBL" id="CAB5000830.1"/>
    </source>
</evidence>
<organism evidence="9">
    <name type="scientific">freshwater metagenome</name>
    <dbReference type="NCBI Taxonomy" id="449393"/>
    <lineage>
        <taxon>unclassified sequences</taxon>
        <taxon>metagenomes</taxon>
        <taxon>ecological metagenomes</taxon>
    </lineage>
</organism>
<dbReference type="InterPro" id="IPR011049">
    <property type="entry name" value="Serralysin-like_metalloprot_C"/>
</dbReference>